<dbReference type="GO" id="GO:0000987">
    <property type="term" value="F:cis-regulatory region sequence-specific DNA binding"/>
    <property type="evidence" value="ECO:0007669"/>
    <property type="project" value="InterPro"/>
</dbReference>
<dbReference type="AlphaFoldDB" id="A0A8T2BH63"/>
<dbReference type="GO" id="GO:0046983">
    <property type="term" value="F:protein dimerization activity"/>
    <property type="evidence" value="ECO:0007669"/>
    <property type="project" value="InterPro"/>
</dbReference>
<dbReference type="InterPro" id="IPR050142">
    <property type="entry name" value="MADS-box/MEF2_TF"/>
</dbReference>
<dbReference type="InterPro" id="IPR002100">
    <property type="entry name" value="TF_MADSbox"/>
</dbReference>
<dbReference type="PROSITE" id="PS50066">
    <property type="entry name" value="MADS_BOX_2"/>
    <property type="match status" value="1"/>
</dbReference>
<dbReference type="GO" id="GO:0000981">
    <property type="term" value="F:DNA-binding transcription factor activity, RNA polymerase II-specific"/>
    <property type="evidence" value="ECO:0007669"/>
    <property type="project" value="InterPro"/>
</dbReference>
<feature type="domain" description="MADS-box" evidence="1">
    <location>
        <begin position="1"/>
        <end position="49"/>
    </location>
</feature>
<name>A0A8T2BH63_ARASU</name>
<protein>
    <submittedName>
        <fullName evidence="2">Transcription factor MADS-box</fullName>
    </submittedName>
</protein>
<proteinExistence type="predicted"/>
<dbReference type="SMART" id="SM00432">
    <property type="entry name" value="MADS"/>
    <property type="match status" value="1"/>
</dbReference>
<reference evidence="2 3" key="1">
    <citation type="submission" date="2020-12" db="EMBL/GenBank/DDBJ databases">
        <title>Concerted genomic and epigenomic changes stabilize Arabidopsis allopolyploids.</title>
        <authorList>
            <person name="Chen Z."/>
        </authorList>
    </citation>
    <scope>NUCLEOTIDE SEQUENCE [LARGE SCALE GENOMIC DNA]</scope>
    <source>
        <strain evidence="2">As9502</strain>
        <tissue evidence="2">Leaf</tissue>
    </source>
</reference>
<dbReference type="Proteomes" id="UP000694251">
    <property type="component" value="Chromosome 8"/>
</dbReference>
<evidence type="ECO:0000259" key="1">
    <source>
        <dbReference type="PROSITE" id="PS50066"/>
    </source>
</evidence>
<comment type="caution">
    <text evidence="2">The sequence shown here is derived from an EMBL/GenBank/DDBJ whole genome shotgun (WGS) entry which is preliminary data.</text>
</comment>
<dbReference type="InterPro" id="IPR033897">
    <property type="entry name" value="SRF-like_MADS-box"/>
</dbReference>
<dbReference type="PANTHER" id="PTHR48019">
    <property type="entry name" value="SERUM RESPONSE FACTOR HOMOLOG"/>
    <property type="match status" value="1"/>
</dbReference>
<dbReference type="OrthoDB" id="1112379at2759"/>
<keyword evidence="3" id="KW-1185">Reference proteome</keyword>
<organism evidence="2 3">
    <name type="scientific">Arabidopsis suecica</name>
    <name type="common">Swedish thale-cress</name>
    <name type="synonym">Cardaminopsis suecica</name>
    <dbReference type="NCBI Taxonomy" id="45249"/>
    <lineage>
        <taxon>Eukaryota</taxon>
        <taxon>Viridiplantae</taxon>
        <taxon>Streptophyta</taxon>
        <taxon>Embryophyta</taxon>
        <taxon>Tracheophyta</taxon>
        <taxon>Spermatophyta</taxon>
        <taxon>Magnoliopsida</taxon>
        <taxon>eudicotyledons</taxon>
        <taxon>Gunneridae</taxon>
        <taxon>Pentapetalae</taxon>
        <taxon>rosids</taxon>
        <taxon>malvids</taxon>
        <taxon>Brassicales</taxon>
        <taxon>Brassicaceae</taxon>
        <taxon>Camelineae</taxon>
        <taxon>Arabidopsis</taxon>
    </lineage>
</organism>
<accession>A0A8T2BH63</accession>
<dbReference type="GO" id="GO:0045944">
    <property type="term" value="P:positive regulation of transcription by RNA polymerase II"/>
    <property type="evidence" value="ECO:0007669"/>
    <property type="project" value="InterPro"/>
</dbReference>
<evidence type="ECO:0000313" key="3">
    <source>
        <dbReference type="Proteomes" id="UP000694251"/>
    </source>
</evidence>
<dbReference type="Pfam" id="PF00319">
    <property type="entry name" value="SRF-TF"/>
    <property type="match status" value="1"/>
</dbReference>
<dbReference type="EMBL" id="JAEFBJ010000008">
    <property type="protein sequence ID" value="KAG7583221.1"/>
    <property type="molecule type" value="Genomic_DNA"/>
</dbReference>
<dbReference type="CDD" id="cd00266">
    <property type="entry name" value="MADS_SRF_like"/>
    <property type="match status" value="1"/>
</dbReference>
<sequence length="379" mass="43732">MGRKKKTLAWVENDNSRAISLKKKREGLVKKIKELSILCDIKVCMIMFSPYKVEPLVWPSVEKARDVLDGFFALPEIEKKKKETSLESYLKEKTKKVHEQMMKTHKKNMNYAIAQLMAQLHHGRKIHDLNLSEIYALISFLKDNIICYRKRLDFVQYPSLRDPPVPPFEVQFEEFMTTTNDVFVRKGQEDERVWKTDEAGKRISIGTAVKGNQTYYLLDKWVFPSSEPPNPRTHHQIEMNVVSGKKNPNHIPNQGKSINKNSNLETVPVGASMITFNGLVRSVSQPSQYYSMNYNSTMAMSQPRQYPFDSKTRELGVKEEGSIVNNGDLQFHRRSNTTTINDCIRKEPPRNGTTVREDNDGVTSFDMNKVWPSINNNHS</sequence>
<gene>
    <name evidence="2" type="ORF">ISN44_As08g027490</name>
</gene>
<evidence type="ECO:0000313" key="2">
    <source>
        <dbReference type="EMBL" id="KAG7583221.1"/>
    </source>
</evidence>